<accession>A0A9Q3BC59</accession>
<dbReference type="SUPFAM" id="SSF81514">
    <property type="entry name" value="Subunit X (non-heme 7 kDa protein) of cytochrome bc1 complex (Ubiquinol-cytochrome c reductase)"/>
    <property type="match status" value="1"/>
</dbReference>
<dbReference type="InterPro" id="IPR008027">
    <property type="entry name" value="QCR9"/>
</dbReference>
<dbReference type="Pfam" id="PF05365">
    <property type="entry name" value="UCR_UQCRX_QCR9"/>
    <property type="match status" value="1"/>
</dbReference>
<dbReference type="Proteomes" id="UP000765509">
    <property type="component" value="Unassembled WGS sequence"/>
</dbReference>
<comment type="caution">
    <text evidence="14">The sequence shown here is derived from an EMBL/GenBank/DDBJ whole genome shotgun (WGS) entry which is preliminary data.</text>
</comment>
<comment type="subcellular location">
    <subcellularLocation>
        <location evidence="1">Mitochondrion inner membrane</location>
        <topology evidence="1">Single-pass membrane protein</topology>
    </subcellularLocation>
</comment>
<keyword evidence="10 13" id="KW-0472">Membrane</keyword>
<dbReference type="OrthoDB" id="44067at2759"/>
<organism evidence="14 15">
    <name type="scientific">Austropuccinia psidii MF-1</name>
    <dbReference type="NCBI Taxonomy" id="1389203"/>
    <lineage>
        <taxon>Eukaryota</taxon>
        <taxon>Fungi</taxon>
        <taxon>Dikarya</taxon>
        <taxon>Basidiomycota</taxon>
        <taxon>Pucciniomycotina</taxon>
        <taxon>Pucciniomycetes</taxon>
        <taxon>Pucciniales</taxon>
        <taxon>Sphaerophragmiaceae</taxon>
        <taxon>Austropuccinia</taxon>
    </lineage>
</organism>
<dbReference type="AlphaFoldDB" id="A0A9Q3BC59"/>
<keyword evidence="9" id="KW-0496">Mitochondrion</keyword>
<keyword evidence="7" id="KW-0249">Electron transport</keyword>
<keyword evidence="4" id="KW-0679">Respiratory chain</keyword>
<keyword evidence="6" id="KW-0999">Mitochondrion inner membrane</keyword>
<dbReference type="PANTHER" id="PTHR12980">
    <property type="entry name" value="UBIQUINOL-CYTOCHROME C REDUCTASE COMPLEX, SUBUNIT X"/>
    <property type="match status" value="1"/>
</dbReference>
<reference evidence="14" key="1">
    <citation type="submission" date="2021-03" db="EMBL/GenBank/DDBJ databases">
        <title>Draft genome sequence of rust myrtle Austropuccinia psidii MF-1, a brazilian biotype.</title>
        <authorList>
            <person name="Quecine M.C."/>
            <person name="Pachon D.M.R."/>
            <person name="Bonatelli M.L."/>
            <person name="Correr F.H."/>
            <person name="Franceschini L.M."/>
            <person name="Leite T.F."/>
            <person name="Margarido G.R.A."/>
            <person name="Almeida C.A."/>
            <person name="Ferrarezi J.A."/>
            <person name="Labate C.A."/>
        </authorList>
    </citation>
    <scope>NUCLEOTIDE SEQUENCE</scope>
    <source>
        <strain evidence="14">MF-1</strain>
    </source>
</reference>
<evidence type="ECO:0000256" key="11">
    <source>
        <dbReference type="ARBA" id="ARBA00044247"/>
    </source>
</evidence>
<evidence type="ECO:0000256" key="1">
    <source>
        <dbReference type="ARBA" id="ARBA00004434"/>
    </source>
</evidence>
<dbReference type="GO" id="GO:0045275">
    <property type="term" value="C:respiratory chain complex III"/>
    <property type="evidence" value="ECO:0007669"/>
    <property type="project" value="InterPro"/>
</dbReference>
<evidence type="ECO:0000256" key="10">
    <source>
        <dbReference type="ARBA" id="ARBA00023136"/>
    </source>
</evidence>
<dbReference type="EMBL" id="AVOT02000317">
    <property type="protein sequence ID" value="MBW0462270.1"/>
    <property type="molecule type" value="Genomic_DNA"/>
</dbReference>
<gene>
    <name evidence="14" type="ORF">O181_001985</name>
</gene>
<comment type="similarity">
    <text evidence="2">Belongs to the UQCR10/QCR9 family.</text>
</comment>
<evidence type="ECO:0000256" key="7">
    <source>
        <dbReference type="ARBA" id="ARBA00022982"/>
    </source>
</evidence>
<feature type="region of interest" description="Disordered" evidence="12">
    <location>
        <begin position="1"/>
        <end position="41"/>
    </location>
</feature>
<evidence type="ECO:0000256" key="9">
    <source>
        <dbReference type="ARBA" id="ARBA00023128"/>
    </source>
</evidence>
<evidence type="ECO:0000256" key="13">
    <source>
        <dbReference type="SAM" id="Phobius"/>
    </source>
</evidence>
<sequence>MDSGLFSPPSNPRGCSRPAPGGHIKKIQKFPKRSPRNQTRRSCTFHPICREIIMAISQRIYNTFFKKNSVYVSTIFVGSFAFTIGFDQLTTMWWNNHNKGKLWSDIRDKVTAQSNDL</sequence>
<dbReference type="GO" id="GO:0006122">
    <property type="term" value="P:mitochondrial electron transport, ubiquinol to cytochrome c"/>
    <property type="evidence" value="ECO:0007669"/>
    <property type="project" value="InterPro"/>
</dbReference>
<proteinExistence type="inferred from homology"/>
<dbReference type="GO" id="GO:0005743">
    <property type="term" value="C:mitochondrial inner membrane"/>
    <property type="evidence" value="ECO:0007669"/>
    <property type="project" value="UniProtKB-SubCell"/>
</dbReference>
<dbReference type="FunFam" id="1.20.5.260:FF:000001">
    <property type="entry name" value="Cytochrome b-c1 complex subunit 9"/>
    <property type="match status" value="1"/>
</dbReference>
<evidence type="ECO:0000256" key="2">
    <source>
        <dbReference type="ARBA" id="ARBA00007856"/>
    </source>
</evidence>
<evidence type="ECO:0000256" key="3">
    <source>
        <dbReference type="ARBA" id="ARBA00022448"/>
    </source>
</evidence>
<protein>
    <recommendedName>
        <fullName evidence="11">Complex III subunit 9</fullName>
    </recommendedName>
</protein>
<dbReference type="Gene3D" id="1.20.5.260">
    <property type="entry name" value="Cytochrome b-c1 complex subunit 9"/>
    <property type="match status" value="1"/>
</dbReference>
<evidence type="ECO:0000313" key="14">
    <source>
        <dbReference type="EMBL" id="MBW0462270.1"/>
    </source>
</evidence>
<keyword evidence="3" id="KW-0813">Transport</keyword>
<evidence type="ECO:0000256" key="8">
    <source>
        <dbReference type="ARBA" id="ARBA00022989"/>
    </source>
</evidence>
<evidence type="ECO:0000256" key="12">
    <source>
        <dbReference type="SAM" id="MobiDB-lite"/>
    </source>
</evidence>
<name>A0A9Q3BC59_9BASI</name>
<evidence type="ECO:0000256" key="4">
    <source>
        <dbReference type="ARBA" id="ARBA00022660"/>
    </source>
</evidence>
<feature type="compositionally biased region" description="Basic residues" evidence="12">
    <location>
        <begin position="23"/>
        <end position="39"/>
    </location>
</feature>
<dbReference type="PANTHER" id="PTHR12980:SF0">
    <property type="entry name" value="CYTOCHROME B-C1 COMPLEX SUBUNIT 9"/>
    <property type="match status" value="1"/>
</dbReference>
<keyword evidence="5 13" id="KW-0812">Transmembrane</keyword>
<evidence type="ECO:0000256" key="6">
    <source>
        <dbReference type="ARBA" id="ARBA00022792"/>
    </source>
</evidence>
<evidence type="ECO:0000313" key="15">
    <source>
        <dbReference type="Proteomes" id="UP000765509"/>
    </source>
</evidence>
<dbReference type="InterPro" id="IPR036656">
    <property type="entry name" value="QCR9_sf"/>
</dbReference>
<keyword evidence="8 13" id="KW-1133">Transmembrane helix</keyword>
<keyword evidence="15" id="KW-1185">Reference proteome</keyword>
<feature type="transmembrane region" description="Helical" evidence="13">
    <location>
        <begin position="69"/>
        <end position="86"/>
    </location>
</feature>
<evidence type="ECO:0000256" key="5">
    <source>
        <dbReference type="ARBA" id="ARBA00022692"/>
    </source>
</evidence>